<proteinExistence type="predicted"/>
<sequence>MPVEKPLCSSDITFFFKASVFSVNHKILSNYLTK</sequence>
<name>A0A8S5V8R3_9CAUD</name>
<accession>A0A8S5V8R3</accession>
<reference evidence="1" key="1">
    <citation type="journal article" date="2021" name="Proc. Natl. Acad. Sci. U.S.A.">
        <title>A Catalog of Tens of Thousands of Viruses from Human Metagenomes Reveals Hidden Associations with Chronic Diseases.</title>
        <authorList>
            <person name="Tisza M.J."/>
            <person name="Buck C.B."/>
        </authorList>
    </citation>
    <scope>NUCLEOTIDE SEQUENCE</scope>
    <source>
        <strain evidence="1">CtS2049</strain>
    </source>
</reference>
<dbReference type="EMBL" id="BK016223">
    <property type="protein sequence ID" value="DAG03108.1"/>
    <property type="molecule type" value="Genomic_DNA"/>
</dbReference>
<evidence type="ECO:0000313" key="1">
    <source>
        <dbReference type="EMBL" id="DAG03108.1"/>
    </source>
</evidence>
<protein>
    <submittedName>
        <fullName evidence="1">Uncharacterized protein</fullName>
    </submittedName>
</protein>
<organism evidence="1">
    <name type="scientific">Siphoviridae sp. ctS2049</name>
    <dbReference type="NCBI Taxonomy" id="2825507"/>
    <lineage>
        <taxon>Viruses</taxon>
        <taxon>Duplodnaviria</taxon>
        <taxon>Heunggongvirae</taxon>
        <taxon>Uroviricota</taxon>
        <taxon>Caudoviricetes</taxon>
    </lineage>
</organism>